<dbReference type="GO" id="GO:0005576">
    <property type="term" value="C:extracellular region"/>
    <property type="evidence" value="ECO:0007669"/>
    <property type="project" value="TreeGrafter"/>
</dbReference>
<name>A0A915YDF6_9BACT</name>
<accession>A0A915YDF6</accession>
<dbReference type="EMBL" id="AP026867">
    <property type="protein sequence ID" value="BDS11029.1"/>
    <property type="molecule type" value="Genomic_DNA"/>
</dbReference>
<dbReference type="Pfam" id="PF13620">
    <property type="entry name" value="CarboxypepD_reg"/>
    <property type="match status" value="1"/>
</dbReference>
<dbReference type="InterPro" id="IPR026444">
    <property type="entry name" value="Secre_tail"/>
</dbReference>
<keyword evidence="3" id="KW-1185">Reference proteome</keyword>
<feature type="chain" id="PRO_5036814734" evidence="1">
    <location>
        <begin position="20"/>
        <end position="778"/>
    </location>
</feature>
<dbReference type="KEGG" id="aup:AsAng_0017390"/>
<dbReference type="PANTHER" id="PTHR38787:SF3">
    <property type="entry name" value="REGULATORY P DOMAIN-CONTAINING PROTEIN"/>
    <property type="match status" value="1"/>
</dbReference>
<dbReference type="SUPFAM" id="SSF49464">
    <property type="entry name" value="Carboxypeptidase regulatory domain-like"/>
    <property type="match status" value="2"/>
</dbReference>
<protein>
    <submittedName>
        <fullName evidence="2">Choice-of-anchor B family protein</fullName>
    </submittedName>
</protein>
<dbReference type="InterPro" id="IPR011048">
    <property type="entry name" value="Haem_d1_sf"/>
</dbReference>
<dbReference type="AlphaFoldDB" id="A0A915YDF6"/>
<keyword evidence="1" id="KW-0732">Signal</keyword>
<proteinExistence type="predicted"/>
<dbReference type="InterPro" id="IPR027589">
    <property type="entry name" value="Choice_anch_B"/>
</dbReference>
<reference evidence="2" key="1">
    <citation type="submission" date="2022-09" db="EMBL/GenBank/DDBJ databases">
        <title>Aureispira anguillicida sp. nov., isolated from Leptocephalus of Japanese eel Anguilla japonica.</title>
        <authorList>
            <person name="Yuasa K."/>
            <person name="Mekata T."/>
            <person name="Ikunari K."/>
        </authorList>
    </citation>
    <scope>NUCLEOTIDE SEQUENCE</scope>
    <source>
        <strain evidence="2">EL160426</strain>
    </source>
</reference>
<evidence type="ECO:0000313" key="3">
    <source>
        <dbReference type="Proteomes" id="UP001060919"/>
    </source>
</evidence>
<organism evidence="2 3">
    <name type="scientific">Aureispira anguillae</name>
    <dbReference type="NCBI Taxonomy" id="2864201"/>
    <lineage>
        <taxon>Bacteria</taxon>
        <taxon>Pseudomonadati</taxon>
        <taxon>Bacteroidota</taxon>
        <taxon>Saprospiria</taxon>
        <taxon>Saprospirales</taxon>
        <taxon>Saprospiraceae</taxon>
        <taxon>Aureispira</taxon>
    </lineage>
</organism>
<feature type="signal peptide" evidence="1">
    <location>
        <begin position="1"/>
        <end position="19"/>
    </location>
</feature>
<sequence length="778" mass="86337">MKLLITTLFLFTICFNSLSQVTNHNLTPIGNLPYNIILNDIWGYVDSSGVEYALVGEQQGVSIVSLADPSNPIEVAYVSANFSVWRDIKTYGNRAYAVTEGGGGILIIDLSDLPNSVTHHFHSTLSGTAHNLWIDEQGILYTAGEGAWGGQPVFYDLTIDPDTPVVVGITNPGFYSHDIYVRNDTMWSANINDGFFTVFDISDKSNPQLLATQNTSRNFCHNAWMSDDGQTLFTTDEKPGAWIDAYDVSDLSDIKRIDRWRTPNPNVVPHNVHVHNDFLVTSYYDDGLVILDASRPHNLVEVARYDTYPYPPNTEFDGAWGAYPFLPSGRILVSDRQTGLHIFQPNYVRACWLEGTVTDSLLGTTLFNVDIELTALSINEHTDFTGAYKTGTATPGTYQVTFSKLGYTPKTITTTLQNGQLTIEDVALVPLPTLLLEIDVTDNQSLNPIPNTIIELHSPDSTYIGQTDQNGHFQQQVLSSQYTIWLGHWGHQMQKDSINITTDTLLNIGLNRGYKDEFQLDLGWSISGTAPRGKWVQETPRPIPNFFFPFLSSDANDLGDKCMTTGIYPDSVINTEWLDSGTTVLSSPIMDLSNTIAPYLNFQYHYYNLLPFPMNALEVILTNGTDTVTALSITTRNIVAVWDTIPSIAIKDHISLSSTMQVHFKAAKDNASVGGKVRIWLDDFSVVDSVGNHIAIHSMDNPTTTASISPNPFKKEVTLNYAHVPLPASITVVNTLGQVMESQPIEQPNGRILLGENWERGIYFIQIGTKTLRVIKSQ</sequence>
<dbReference type="Gene3D" id="2.60.40.1120">
    <property type="entry name" value="Carboxypeptidase-like, regulatory domain"/>
    <property type="match status" value="2"/>
</dbReference>
<dbReference type="InterPro" id="IPR008969">
    <property type="entry name" value="CarboxyPept-like_regulatory"/>
</dbReference>
<dbReference type="RefSeq" id="WP_264792238.1">
    <property type="nucleotide sequence ID" value="NZ_AP026867.1"/>
</dbReference>
<dbReference type="InterPro" id="IPR013211">
    <property type="entry name" value="LVIVD"/>
</dbReference>
<dbReference type="PANTHER" id="PTHR38787">
    <property type="entry name" value="REGULATORY P DOMAIN-CONTAINING PROTEIN"/>
    <property type="match status" value="1"/>
</dbReference>
<evidence type="ECO:0000256" key="1">
    <source>
        <dbReference type="SAM" id="SignalP"/>
    </source>
</evidence>
<dbReference type="Pfam" id="PF08309">
    <property type="entry name" value="LVIVD"/>
    <property type="match status" value="2"/>
</dbReference>
<evidence type="ECO:0000313" key="2">
    <source>
        <dbReference type="EMBL" id="BDS11029.1"/>
    </source>
</evidence>
<dbReference type="NCBIfam" id="TIGR04312">
    <property type="entry name" value="choice_anch_B"/>
    <property type="match status" value="1"/>
</dbReference>
<dbReference type="NCBIfam" id="TIGR04183">
    <property type="entry name" value="Por_Secre_tail"/>
    <property type="match status" value="1"/>
</dbReference>
<dbReference type="SUPFAM" id="SSF51004">
    <property type="entry name" value="C-terminal (heme d1) domain of cytochrome cd1-nitrite reductase"/>
    <property type="match status" value="1"/>
</dbReference>
<dbReference type="Proteomes" id="UP001060919">
    <property type="component" value="Chromosome"/>
</dbReference>
<gene>
    <name evidence="2" type="ORF">AsAng_0017390</name>
</gene>